<evidence type="ECO:0000313" key="3">
    <source>
        <dbReference type="Proteomes" id="UP001287356"/>
    </source>
</evidence>
<evidence type="ECO:0000256" key="1">
    <source>
        <dbReference type="SAM" id="Phobius"/>
    </source>
</evidence>
<name>A0AAE0NJS9_9PEZI</name>
<comment type="caution">
    <text evidence="2">The sequence shown here is derived from an EMBL/GenBank/DDBJ whole genome shotgun (WGS) entry which is preliminary data.</text>
</comment>
<dbReference type="Proteomes" id="UP001287356">
    <property type="component" value="Unassembled WGS sequence"/>
</dbReference>
<reference evidence="2" key="1">
    <citation type="journal article" date="2023" name="Mol. Phylogenet. Evol.">
        <title>Genome-scale phylogeny and comparative genomics of the fungal order Sordariales.</title>
        <authorList>
            <person name="Hensen N."/>
            <person name="Bonometti L."/>
            <person name="Westerberg I."/>
            <person name="Brannstrom I.O."/>
            <person name="Guillou S."/>
            <person name="Cros-Aarteil S."/>
            <person name="Calhoun S."/>
            <person name="Haridas S."/>
            <person name="Kuo A."/>
            <person name="Mondo S."/>
            <person name="Pangilinan J."/>
            <person name="Riley R."/>
            <person name="LaButti K."/>
            <person name="Andreopoulos B."/>
            <person name="Lipzen A."/>
            <person name="Chen C."/>
            <person name="Yan M."/>
            <person name="Daum C."/>
            <person name="Ng V."/>
            <person name="Clum A."/>
            <person name="Steindorff A."/>
            <person name="Ohm R.A."/>
            <person name="Martin F."/>
            <person name="Silar P."/>
            <person name="Natvig D.O."/>
            <person name="Lalanne C."/>
            <person name="Gautier V."/>
            <person name="Ament-Velasquez S.L."/>
            <person name="Kruys A."/>
            <person name="Hutchinson M.I."/>
            <person name="Powell A.J."/>
            <person name="Barry K."/>
            <person name="Miller A.N."/>
            <person name="Grigoriev I.V."/>
            <person name="Debuchy R."/>
            <person name="Gladieux P."/>
            <person name="Hiltunen Thoren M."/>
            <person name="Johannesson H."/>
        </authorList>
    </citation>
    <scope>NUCLEOTIDE SEQUENCE</scope>
    <source>
        <strain evidence="2">CBS 958.72</strain>
    </source>
</reference>
<dbReference type="EMBL" id="JAULSN010000001">
    <property type="protein sequence ID" value="KAK3382819.1"/>
    <property type="molecule type" value="Genomic_DNA"/>
</dbReference>
<evidence type="ECO:0000313" key="2">
    <source>
        <dbReference type="EMBL" id="KAK3382819.1"/>
    </source>
</evidence>
<keyword evidence="1" id="KW-1133">Transmembrane helix</keyword>
<reference evidence="2" key="2">
    <citation type="submission" date="2023-06" db="EMBL/GenBank/DDBJ databases">
        <authorList>
            <consortium name="Lawrence Berkeley National Laboratory"/>
            <person name="Haridas S."/>
            <person name="Hensen N."/>
            <person name="Bonometti L."/>
            <person name="Westerberg I."/>
            <person name="Brannstrom I.O."/>
            <person name="Guillou S."/>
            <person name="Cros-Aarteil S."/>
            <person name="Calhoun S."/>
            <person name="Kuo A."/>
            <person name="Mondo S."/>
            <person name="Pangilinan J."/>
            <person name="Riley R."/>
            <person name="Labutti K."/>
            <person name="Andreopoulos B."/>
            <person name="Lipzen A."/>
            <person name="Chen C."/>
            <person name="Yanf M."/>
            <person name="Daum C."/>
            <person name="Ng V."/>
            <person name="Clum A."/>
            <person name="Steindorff A."/>
            <person name="Ohm R."/>
            <person name="Martin F."/>
            <person name="Silar P."/>
            <person name="Natvig D."/>
            <person name="Lalanne C."/>
            <person name="Gautier V."/>
            <person name="Ament-Velasquez S.L."/>
            <person name="Kruys A."/>
            <person name="Hutchinson M.I."/>
            <person name="Powell A.J."/>
            <person name="Barry K."/>
            <person name="Miller A.N."/>
            <person name="Grigoriev I.V."/>
            <person name="Debuchy R."/>
            <person name="Gladieux P."/>
            <person name="Thoren M.H."/>
            <person name="Johannesson H."/>
        </authorList>
    </citation>
    <scope>NUCLEOTIDE SEQUENCE</scope>
    <source>
        <strain evidence="2">CBS 958.72</strain>
    </source>
</reference>
<accession>A0AAE0NJS9</accession>
<keyword evidence="3" id="KW-1185">Reference proteome</keyword>
<protein>
    <submittedName>
        <fullName evidence="2">Uncharacterized protein</fullName>
    </submittedName>
</protein>
<keyword evidence="1" id="KW-0812">Transmembrane</keyword>
<gene>
    <name evidence="2" type="ORF">B0T24DRAFT_23857</name>
</gene>
<keyword evidence="1" id="KW-0472">Membrane</keyword>
<proteinExistence type="predicted"/>
<organism evidence="2 3">
    <name type="scientific">Lasiosphaeria ovina</name>
    <dbReference type="NCBI Taxonomy" id="92902"/>
    <lineage>
        <taxon>Eukaryota</taxon>
        <taxon>Fungi</taxon>
        <taxon>Dikarya</taxon>
        <taxon>Ascomycota</taxon>
        <taxon>Pezizomycotina</taxon>
        <taxon>Sordariomycetes</taxon>
        <taxon>Sordariomycetidae</taxon>
        <taxon>Sordariales</taxon>
        <taxon>Lasiosphaeriaceae</taxon>
        <taxon>Lasiosphaeria</taxon>
    </lineage>
</organism>
<feature type="transmembrane region" description="Helical" evidence="1">
    <location>
        <begin position="12"/>
        <end position="33"/>
    </location>
</feature>
<feature type="transmembrane region" description="Helical" evidence="1">
    <location>
        <begin position="45"/>
        <end position="62"/>
    </location>
</feature>
<dbReference type="AlphaFoldDB" id="A0AAE0NJS9"/>
<sequence length="128" mass="14740">MEKEAFRSAPFIGRRGAAVVSVPYFTFPPYVLLVDLPSPDRIGLFPLRFAGFTLFSCALWFVRISCECRFCLFSSCGEGNNRSLRRRPTFAPSVIRSRSPLELRCKYQHAKLAYLWGPKTEHERPGRY</sequence>